<evidence type="ECO:0000256" key="2">
    <source>
        <dbReference type="ARBA" id="ARBA00022448"/>
    </source>
</evidence>
<feature type="transmembrane region" description="Helical" evidence="7">
    <location>
        <begin position="71"/>
        <end position="95"/>
    </location>
</feature>
<keyword evidence="3" id="KW-1003">Cell membrane</keyword>
<organism evidence="9 10">
    <name type="scientific">Paenibacillus chungangensis</name>
    <dbReference type="NCBI Taxonomy" id="696535"/>
    <lineage>
        <taxon>Bacteria</taxon>
        <taxon>Bacillati</taxon>
        <taxon>Bacillota</taxon>
        <taxon>Bacilli</taxon>
        <taxon>Bacillales</taxon>
        <taxon>Paenibacillaceae</taxon>
        <taxon>Paenibacillus</taxon>
    </lineage>
</organism>
<feature type="transmembrane region" description="Helical" evidence="7">
    <location>
        <begin position="107"/>
        <end position="131"/>
    </location>
</feature>
<evidence type="ECO:0000256" key="3">
    <source>
        <dbReference type="ARBA" id="ARBA00022475"/>
    </source>
</evidence>
<proteinExistence type="inferred from homology"/>
<protein>
    <submittedName>
        <fullName evidence="9">Carbohydrate ABC transporter permease</fullName>
    </submittedName>
</protein>
<feature type="domain" description="ABC transmembrane type-1" evidence="8">
    <location>
        <begin position="72"/>
        <end position="264"/>
    </location>
</feature>
<dbReference type="PROSITE" id="PS50928">
    <property type="entry name" value="ABC_TM1"/>
    <property type="match status" value="1"/>
</dbReference>
<dbReference type="PANTHER" id="PTHR43744:SF8">
    <property type="entry name" value="SN-GLYCEROL-3-PHOSPHATE TRANSPORT SYSTEM PERMEASE PROTEIN UGPE"/>
    <property type="match status" value="1"/>
</dbReference>
<dbReference type="RefSeq" id="WP_377565177.1">
    <property type="nucleotide sequence ID" value="NZ_JBHTJZ010000022.1"/>
</dbReference>
<sequence>MNMNGKAALKLATHLLLAIIGLIWIYPFIWMLSSSLKTQSEFVSGGLKLLPEIPQWHNYERAWQVAHFDLYFMNTVIFTVSVVIIVVIVSSLMGYSLGRVDFPGRKLLMGLFVVTMFIPKGYTIIPVYLLIKWIGLLNTMPGLILVESSGSHVIFILLFSAFFAVIPKELEECAEIDGCGFVQTFFKVILPLSMPIIATVAIVQFIYSWNSFFVPLVFTLGASELKTLAVGMYNFSSDLDIDYTGMAAGASIALIPIVTVFIFFQRYFIEGISGSVKG</sequence>
<dbReference type="CDD" id="cd06261">
    <property type="entry name" value="TM_PBP2"/>
    <property type="match status" value="1"/>
</dbReference>
<evidence type="ECO:0000256" key="6">
    <source>
        <dbReference type="ARBA" id="ARBA00023136"/>
    </source>
</evidence>
<dbReference type="SUPFAM" id="SSF161098">
    <property type="entry name" value="MetI-like"/>
    <property type="match status" value="1"/>
</dbReference>
<dbReference type="Pfam" id="PF00528">
    <property type="entry name" value="BPD_transp_1"/>
    <property type="match status" value="1"/>
</dbReference>
<name>A0ABW3HT72_9BACL</name>
<evidence type="ECO:0000313" key="9">
    <source>
        <dbReference type="EMBL" id="MFD0960592.1"/>
    </source>
</evidence>
<gene>
    <name evidence="9" type="ORF">ACFQ2I_14465</name>
</gene>
<comment type="subcellular location">
    <subcellularLocation>
        <location evidence="1 7">Cell membrane</location>
        <topology evidence="1 7">Multi-pass membrane protein</topology>
    </subcellularLocation>
</comment>
<keyword evidence="6 7" id="KW-0472">Membrane</keyword>
<accession>A0ABW3HT72</accession>
<keyword evidence="2 7" id="KW-0813">Transport</keyword>
<keyword evidence="5 7" id="KW-1133">Transmembrane helix</keyword>
<keyword evidence="4 7" id="KW-0812">Transmembrane</keyword>
<comment type="caution">
    <text evidence="9">The sequence shown here is derived from an EMBL/GenBank/DDBJ whole genome shotgun (WGS) entry which is preliminary data.</text>
</comment>
<dbReference type="InterPro" id="IPR000515">
    <property type="entry name" value="MetI-like"/>
</dbReference>
<comment type="similarity">
    <text evidence="7">Belongs to the binding-protein-dependent transport system permease family.</text>
</comment>
<feature type="transmembrane region" description="Helical" evidence="7">
    <location>
        <begin position="143"/>
        <end position="165"/>
    </location>
</feature>
<feature type="transmembrane region" description="Helical" evidence="7">
    <location>
        <begin position="247"/>
        <end position="269"/>
    </location>
</feature>
<feature type="transmembrane region" description="Helical" evidence="7">
    <location>
        <begin position="12"/>
        <end position="32"/>
    </location>
</feature>
<dbReference type="PANTHER" id="PTHR43744">
    <property type="entry name" value="ABC TRANSPORTER PERMEASE PROTEIN MG189-RELATED-RELATED"/>
    <property type="match status" value="1"/>
</dbReference>
<dbReference type="Proteomes" id="UP001596989">
    <property type="component" value="Unassembled WGS sequence"/>
</dbReference>
<evidence type="ECO:0000256" key="1">
    <source>
        <dbReference type="ARBA" id="ARBA00004651"/>
    </source>
</evidence>
<evidence type="ECO:0000256" key="7">
    <source>
        <dbReference type="RuleBase" id="RU363032"/>
    </source>
</evidence>
<evidence type="ECO:0000256" key="4">
    <source>
        <dbReference type="ARBA" id="ARBA00022692"/>
    </source>
</evidence>
<dbReference type="Gene3D" id="1.10.3720.10">
    <property type="entry name" value="MetI-like"/>
    <property type="match status" value="1"/>
</dbReference>
<evidence type="ECO:0000313" key="10">
    <source>
        <dbReference type="Proteomes" id="UP001596989"/>
    </source>
</evidence>
<keyword evidence="10" id="KW-1185">Reference proteome</keyword>
<dbReference type="InterPro" id="IPR035906">
    <property type="entry name" value="MetI-like_sf"/>
</dbReference>
<evidence type="ECO:0000256" key="5">
    <source>
        <dbReference type="ARBA" id="ARBA00022989"/>
    </source>
</evidence>
<dbReference type="EMBL" id="JBHTJZ010000022">
    <property type="protein sequence ID" value="MFD0960592.1"/>
    <property type="molecule type" value="Genomic_DNA"/>
</dbReference>
<reference evidence="10" key="1">
    <citation type="journal article" date="2019" name="Int. J. Syst. Evol. Microbiol.">
        <title>The Global Catalogue of Microorganisms (GCM) 10K type strain sequencing project: providing services to taxonomists for standard genome sequencing and annotation.</title>
        <authorList>
            <consortium name="The Broad Institute Genomics Platform"/>
            <consortium name="The Broad Institute Genome Sequencing Center for Infectious Disease"/>
            <person name="Wu L."/>
            <person name="Ma J."/>
        </authorList>
    </citation>
    <scope>NUCLEOTIDE SEQUENCE [LARGE SCALE GENOMIC DNA]</scope>
    <source>
        <strain evidence="10">CCUG 59129</strain>
    </source>
</reference>
<evidence type="ECO:0000259" key="8">
    <source>
        <dbReference type="PROSITE" id="PS50928"/>
    </source>
</evidence>
<feature type="transmembrane region" description="Helical" evidence="7">
    <location>
        <begin position="185"/>
        <end position="207"/>
    </location>
</feature>